<dbReference type="Gene3D" id="3.10.200.10">
    <property type="entry name" value="Alpha carbonic anhydrase"/>
    <property type="match status" value="1"/>
</dbReference>
<evidence type="ECO:0000256" key="4">
    <source>
        <dbReference type="ARBA" id="ARBA00006365"/>
    </source>
</evidence>
<feature type="domain" description="Alpha-carbonic anhydrase" evidence="11">
    <location>
        <begin position="34"/>
        <end position="270"/>
    </location>
</feature>
<comment type="similarity">
    <text evidence="4">Belongs to the alpha-class carbonic anhydrase family.</text>
</comment>
<dbReference type="AlphaFoldDB" id="A0A7J6FEL9"/>
<comment type="catalytic activity">
    <reaction evidence="9 10">
        <text>hydrogencarbonate + H(+) = CO2 + H2O</text>
        <dbReference type="Rhea" id="RHEA:10748"/>
        <dbReference type="ChEBI" id="CHEBI:15377"/>
        <dbReference type="ChEBI" id="CHEBI:15378"/>
        <dbReference type="ChEBI" id="CHEBI:16526"/>
        <dbReference type="ChEBI" id="CHEBI:17544"/>
        <dbReference type="EC" id="4.2.1.1"/>
    </reaction>
</comment>
<feature type="signal peptide" evidence="10">
    <location>
        <begin position="1"/>
        <end position="27"/>
    </location>
</feature>
<dbReference type="EC" id="4.2.1.1" evidence="5 10"/>
<evidence type="ECO:0000313" key="12">
    <source>
        <dbReference type="EMBL" id="KAF4369142.1"/>
    </source>
</evidence>
<feature type="chain" id="PRO_5029935157" description="Carbonic anhydrase" evidence="10">
    <location>
        <begin position="28"/>
        <end position="279"/>
    </location>
</feature>
<dbReference type="GO" id="GO:0004089">
    <property type="term" value="F:carbonate dehydratase activity"/>
    <property type="evidence" value="ECO:0007669"/>
    <property type="project" value="UniProtKB-UniRule"/>
</dbReference>
<evidence type="ECO:0000256" key="8">
    <source>
        <dbReference type="ARBA" id="ARBA00023239"/>
    </source>
</evidence>
<evidence type="ECO:0000256" key="9">
    <source>
        <dbReference type="ARBA" id="ARBA00048348"/>
    </source>
</evidence>
<protein>
    <recommendedName>
        <fullName evidence="5 10">Carbonic anhydrase</fullName>
        <ecNumber evidence="5 10">4.2.1.1</ecNumber>
    </recommendedName>
</protein>
<evidence type="ECO:0000256" key="3">
    <source>
        <dbReference type="ARBA" id="ARBA00004470"/>
    </source>
</evidence>
<dbReference type="InterPro" id="IPR001148">
    <property type="entry name" value="CA_dom"/>
</dbReference>
<name>A0A7J6FEL9_CANSA</name>
<gene>
    <name evidence="12" type="ORF">G4B88_020920</name>
</gene>
<dbReference type="InterPro" id="IPR036398">
    <property type="entry name" value="CA_dom_sf"/>
</dbReference>
<keyword evidence="6 10" id="KW-0479">Metal-binding</keyword>
<evidence type="ECO:0000256" key="10">
    <source>
        <dbReference type="RuleBase" id="RU367011"/>
    </source>
</evidence>
<proteinExistence type="inferred from homology"/>
<dbReference type="InterPro" id="IPR018338">
    <property type="entry name" value="Carbonic_anhydrase_a-class_CS"/>
</dbReference>
<dbReference type="EMBL" id="JAATIQ010000225">
    <property type="protein sequence ID" value="KAF4369142.1"/>
    <property type="molecule type" value="Genomic_DNA"/>
</dbReference>
<evidence type="ECO:0000259" key="11">
    <source>
        <dbReference type="PROSITE" id="PS51144"/>
    </source>
</evidence>
<dbReference type="GO" id="GO:0009570">
    <property type="term" value="C:chloroplast stroma"/>
    <property type="evidence" value="ECO:0007669"/>
    <property type="project" value="UniProtKB-SubCell"/>
</dbReference>
<dbReference type="CDD" id="cd03124">
    <property type="entry name" value="alpha_CA_prokaryotic_like"/>
    <property type="match status" value="1"/>
</dbReference>
<keyword evidence="7 10" id="KW-0862">Zinc</keyword>
<keyword evidence="10" id="KW-0732">Signal</keyword>
<dbReference type="Pfam" id="PF00194">
    <property type="entry name" value="Carb_anhydrase"/>
    <property type="match status" value="1"/>
</dbReference>
<comment type="subcellular location">
    <subcellularLocation>
        <location evidence="3">Plastid</location>
        <location evidence="3">Chloroplast stroma</location>
    </subcellularLocation>
</comment>
<dbReference type="GO" id="GO:0008270">
    <property type="term" value="F:zinc ion binding"/>
    <property type="evidence" value="ECO:0007669"/>
    <property type="project" value="UniProtKB-UniRule"/>
</dbReference>
<comment type="cofactor">
    <cofactor evidence="1 10">
        <name>Zn(2+)</name>
        <dbReference type="ChEBI" id="CHEBI:29105"/>
    </cofactor>
</comment>
<reference evidence="12 13" key="1">
    <citation type="journal article" date="2020" name="bioRxiv">
        <title>Sequence and annotation of 42 cannabis genomes reveals extensive copy number variation in cannabinoid synthesis and pathogen resistance genes.</title>
        <authorList>
            <person name="Mckernan K.J."/>
            <person name="Helbert Y."/>
            <person name="Kane L.T."/>
            <person name="Ebling H."/>
            <person name="Zhang L."/>
            <person name="Liu B."/>
            <person name="Eaton Z."/>
            <person name="Mclaughlin S."/>
            <person name="Kingan S."/>
            <person name="Baybayan P."/>
            <person name="Concepcion G."/>
            <person name="Jordan M."/>
            <person name="Riva A."/>
            <person name="Barbazuk W."/>
            <person name="Harkins T."/>
        </authorList>
    </citation>
    <scope>NUCLEOTIDE SEQUENCE [LARGE SCALE GENOMIC DNA]</scope>
    <source>
        <strain evidence="13">cv. Jamaican Lion 4</strain>
        <tissue evidence="12">Leaf</tissue>
    </source>
</reference>
<dbReference type="SUPFAM" id="SSF51069">
    <property type="entry name" value="Carbonic anhydrase"/>
    <property type="match status" value="1"/>
</dbReference>
<dbReference type="PANTHER" id="PTHR18952:SF208">
    <property type="entry name" value="CARBONIC ANHYDRASE XA-RELATED"/>
    <property type="match status" value="1"/>
</dbReference>
<evidence type="ECO:0000256" key="7">
    <source>
        <dbReference type="ARBA" id="ARBA00022833"/>
    </source>
</evidence>
<organism evidence="12 13">
    <name type="scientific">Cannabis sativa</name>
    <name type="common">Hemp</name>
    <name type="synonym">Marijuana</name>
    <dbReference type="NCBI Taxonomy" id="3483"/>
    <lineage>
        <taxon>Eukaryota</taxon>
        <taxon>Viridiplantae</taxon>
        <taxon>Streptophyta</taxon>
        <taxon>Embryophyta</taxon>
        <taxon>Tracheophyta</taxon>
        <taxon>Spermatophyta</taxon>
        <taxon>Magnoliopsida</taxon>
        <taxon>eudicotyledons</taxon>
        <taxon>Gunneridae</taxon>
        <taxon>Pentapetalae</taxon>
        <taxon>rosids</taxon>
        <taxon>fabids</taxon>
        <taxon>Rosales</taxon>
        <taxon>Cannabaceae</taxon>
        <taxon>Cannabis</taxon>
    </lineage>
</organism>
<comment type="function">
    <text evidence="2 10">Reversible hydration of carbon dioxide.</text>
</comment>
<dbReference type="InterPro" id="IPR023561">
    <property type="entry name" value="Carbonic_anhydrase_a-class"/>
</dbReference>
<dbReference type="GO" id="GO:0006730">
    <property type="term" value="P:one-carbon metabolic process"/>
    <property type="evidence" value="ECO:0007669"/>
    <property type="project" value="TreeGrafter"/>
</dbReference>
<accession>A0A7J6FEL9</accession>
<evidence type="ECO:0000313" key="13">
    <source>
        <dbReference type="Proteomes" id="UP000583929"/>
    </source>
</evidence>
<keyword evidence="13" id="KW-1185">Reference proteome</keyword>
<sequence length="279" mass="32453">MENKIVMSKVVLFCFLFFYFTTTPTTSQEVEDTREFAYESWSVRGPTRWGMIRPEWRMCNNGTMQSPIELLDQRVRLVTSLGRLKTRYTPSNATLRNRGHDMMLKWTSNTAGFVELNRTQYFLQQIHWHSPSEHTINGRRYDLELHLVHQSLTGQLAAIGIMYQIGVADSFLTSMEGHLMHAVSNRTYQERFVGRVDPTLIKFGSRRYYKYVGSLTVPPCTQNVIWLVVREVRTVARGQVSLLHVAVNDGSDTNARPIQHTHGRPLDLYTNEDFIYRRN</sequence>
<keyword evidence="8 10" id="KW-0456">Lyase</keyword>
<evidence type="ECO:0000256" key="1">
    <source>
        <dbReference type="ARBA" id="ARBA00001947"/>
    </source>
</evidence>
<comment type="caution">
    <text evidence="12">The sequence shown here is derived from an EMBL/GenBank/DDBJ whole genome shotgun (WGS) entry which is preliminary data.</text>
</comment>
<dbReference type="Proteomes" id="UP000583929">
    <property type="component" value="Unassembled WGS sequence"/>
</dbReference>
<dbReference type="InterPro" id="IPR041891">
    <property type="entry name" value="Alpha_CA_prokaryot-like"/>
</dbReference>
<dbReference type="SMART" id="SM01057">
    <property type="entry name" value="Carb_anhydrase"/>
    <property type="match status" value="1"/>
</dbReference>
<evidence type="ECO:0000256" key="6">
    <source>
        <dbReference type="ARBA" id="ARBA00022723"/>
    </source>
</evidence>
<evidence type="ECO:0000256" key="5">
    <source>
        <dbReference type="ARBA" id="ARBA00012925"/>
    </source>
</evidence>
<comment type="similarity">
    <text evidence="10">Belongs to the alpha-carbonic anhydrase family.</text>
</comment>
<dbReference type="PROSITE" id="PS00162">
    <property type="entry name" value="ALPHA_CA_1"/>
    <property type="match status" value="1"/>
</dbReference>
<evidence type="ECO:0000256" key="2">
    <source>
        <dbReference type="ARBA" id="ARBA00002904"/>
    </source>
</evidence>
<dbReference type="PANTHER" id="PTHR18952">
    <property type="entry name" value="CARBONIC ANHYDRASE"/>
    <property type="match status" value="1"/>
</dbReference>
<dbReference type="PROSITE" id="PS51144">
    <property type="entry name" value="ALPHA_CA_2"/>
    <property type="match status" value="1"/>
</dbReference>